<evidence type="ECO:0000313" key="3">
    <source>
        <dbReference type="Proteomes" id="UP000823850"/>
    </source>
</evidence>
<reference evidence="2" key="2">
    <citation type="submission" date="2021-04" db="EMBL/GenBank/DDBJ databases">
        <authorList>
            <person name="Gilroy R."/>
        </authorList>
    </citation>
    <scope>NUCLEOTIDE SEQUENCE</scope>
    <source>
        <strain evidence="2">ChiW19-6364</strain>
    </source>
</reference>
<feature type="compositionally biased region" description="Basic and acidic residues" evidence="1">
    <location>
        <begin position="82"/>
        <end position="93"/>
    </location>
</feature>
<proteinExistence type="predicted"/>
<comment type="caution">
    <text evidence="2">The sequence shown here is derived from an EMBL/GenBank/DDBJ whole genome shotgun (WGS) entry which is preliminary data.</text>
</comment>
<dbReference type="AlphaFoldDB" id="A0A9D2R8T5"/>
<evidence type="ECO:0000313" key="2">
    <source>
        <dbReference type="EMBL" id="HJD38633.1"/>
    </source>
</evidence>
<dbReference type="Proteomes" id="UP000823850">
    <property type="component" value="Unassembled WGS sequence"/>
</dbReference>
<sequence length="113" mass="12726">MISITFVVGILFLGMMGKSLNLQKQLSSYDSQISDLDSQIEDEEGRTTEIDDLKEYMETDEYAEETAREKLGLVKENEIVFKEGEDNLQKESSQDTESSQDSNDPSQDESAEG</sequence>
<dbReference type="InterPro" id="IPR007060">
    <property type="entry name" value="FtsL/DivIC"/>
</dbReference>
<dbReference type="Pfam" id="PF04977">
    <property type="entry name" value="DivIC"/>
    <property type="match status" value="1"/>
</dbReference>
<gene>
    <name evidence="2" type="ORF">H9913_01270</name>
</gene>
<name>A0A9D2R8T5_9FIRM</name>
<evidence type="ECO:0000256" key="1">
    <source>
        <dbReference type="SAM" id="MobiDB-lite"/>
    </source>
</evidence>
<feature type="region of interest" description="Disordered" evidence="1">
    <location>
        <begin position="82"/>
        <end position="113"/>
    </location>
</feature>
<organism evidence="2 3">
    <name type="scientific">Candidatus Blautia stercoripullorum</name>
    <dbReference type="NCBI Taxonomy" id="2838502"/>
    <lineage>
        <taxon>Bacteria</taxon>
        <taxon>Bacillati</taxon>
        <taxon>Bacillota</taxon>
        <taxon>Clostridia</taxon>
        <taxon>Lachnospirales</taxon>
        <taxon>Lachnospiraceae</taxon>
        <taxon>Blautia</taxon>
    </lineage>
</organism>
<reference evidence="2" key="1">
    <citation type="journal article" date="2021" name="PeerJ">
        <title>Extensive microbial diversity within the chicken gut microbiome revealed by metagenomics and culture.</title>
        <authorList>
            <person name="Gilroy R."/>
            <person name="Ravi A."/>
            <person name="Getino M."/>
            <person name="Pursley I."/>
            <person name="Horton D.L."/>
            <person name="Alikhan N.F."/>
            <person name="Baker D."/>
            <person name="Gharbi K."/>
            <person name="Hall N."/>
            <person name="Watson M."/>
            <person name="Adriaenssens E.M."/>
            <person name="Foster-Nyarko E."/>
            <person name="Jarju S."/>
            <person name="Secka A."/>
            <person name="Antonio M."/>
            <person name="Oren A."/>
            <person name="Chaudhuri R.R."/>
            <person name="La Ragione R."/>
            <person name="Hildebrand F."/>
            <person name="Pallen M.J."/>
        </authorList>
    </citation>
    <scope>NUCLEOTIDE SEQUENCE</scope>
    <source>
        <strain evidence="2">ChiW19-6364</strain>
    </source>
</reference>
<dbReference type="EMBL" id="DWUX01000020">
    <property type="protein sequence ID" value="HJD38633.1"/>
    <property type="molecule type" value="Genomic_DNA"/>
</dbReference>
<accession>A0A9D2R8T5</accession>
<protein>
    <submittedName>
        <fullName evidence="2">Septum formation initiator family protein</fullName>
    </submittedName>
</protein>